<evidence type="ECO:0000313" key="2">
    <source>
        <dbReference type="Proteomes" id="UP000078546"/>
    </source>
</evidence>
<dbReference type="AlphaFoldDB" id="A0A1A8X3H9"/>
<dbReference type="Proteomes" id="UP000078546">
    <property type="component" value="Unassembled WGS sequence"/>
</dbReference>
<reference evidence="2" key="1">
    <citation type="submission" date="2016-05" db="EMBL/GenBank/DDBJ databases">
        <authorList>
            <person name="Naeem Raeece"/>
        </authorList>
    </citation>
    <scope>NUCLEOTIDE SEQUENCE [LARGE SCALE GENOMIC DNA]</scope>
</reference>
<dbReference type="EMBL" id="FLQV01001521">
    <property type="protein sequence ID" value="SBS99800.1"/>
    <property type="molecule type" value="Genomic_DNA"/>
</dbReference>
<evidence type="ECO:0000313" key="1">
    <source>
        <dbReference type="EMBL" id="SBS99800.1"/>
    </source>
</evidence>
<proteinExistence type="predicted"/>
<organism evidence="1 2">
    <name type="scientific">Plasmodium ovale curtisi</name>
    <dbReference type="NCBI Taxonomy" id="864141"/>
    <lineage>
        <taxon>Eukaryota</taxon>
        <taxon>Sar</taxon>
        <taxon>Alveolata</taxon>
        <taxon>Apicomplexa</taxon>
        <taxon>Aconoidasida</taxon>
        <taxon>Haemosporida</taxon>
        <taxon>Plasmodiidae</taxon>
        <taxon>Plasmodium</taxon>
        <taxon>Plasmodium (Plasmodium)</taxon>
    </lineage>
</organism>
<sequence>MDFETENEYYNVVNEFPVCKGKLTVYNENYTSYYEYLCQHMITDFSMKNSHYIKPCEEVLQCLNYLNVYEPSAKNSSYCKFVNYWLNNLFHRIPNNLNSASNFYRTLKKHDASNKLYLDMCENEIKNITKVVLYNIEVLYNLHYNLSKYISSLHSGDTSNCYYANSSVSIYENHINVCYVHYKSEFCKLLNKFKDHYNQKVPPEKKCDKIKTDLSYLYIENQNVKLQENRGYGNSLSDHTLSGSSSPKLYSPGKSIAACMVLLLVTPFTLLILYKFTPLRTWIHPRIQEYIGKWKEKNEENTKQLSNNSLNEQITTYNNDYYITYNSLPQL</sequence>
<dbReference type="InterPro" id="IPR008780">
    <property type="entry name" value="Plasmodium_Vir"/>
</dbReference>
<accession>A0A1A8X3H9</accession>
<name>A0A1A8X3H9_PLAOA</name>
<gene>
    <name evidence="1" type="ORF">POVCU1_055130</name>
</gene>
<dbReference type="Pfam" id="PF05795">
    <property type="entry name" value="Plasmodium_Vir"/>
    <property type="match status" value="1"/>
</dbReference>
<protein>
    <submittedName>
        <fullName evidence="1">PIR Superfamily Protein</fullName>
    </submittedName>
</protein>